<evidence type="ECO:0000256" key="2">
    <source>
        <dbReference type="ARBA" id="ARBA00023125"/>
    </source>
</evidence>
<dbReference type="RefSeq" id="WP_170941163.1">
    <property type="nucleotide sequence ID" value="NZ_FZON01000075.1"/>
</dbReference>
<name>A0A239L032_9RHOB</name>
<keyword evidence="1" id="KW-0805">Transcription regulation</keyword>
<dbReference type="InterPro" id="IPR028082">
    <property type="entry name" value="Peripla_BP_I"/>
</dbReference>
<dbReference type="CDD" id="cd01392">
    <property type="entry name" value="HTH_LacI"/>
    <property type="match status" value="1"/>
</dbReference>
<evidence type="ECO:0000256" key="3">
    <source>
        <dbReference type="ARBA" id="ARBA00023163"/>
    </source>
</evidence>
<reference evidence="5 6" key="1">
    <citation type="submission" date="2017-06" db="EMBL/GenBank/DDBJ databases">
        <authorList>
            <person name="Kim H.J."/>
            <person name="Triplett B.A."/>
        </authorList>
    </citation>
    <scope>NUCLEOTIDE SEQUENCE [LARGE SCALE GENOMIC DNA]</scope>
    <source>
        <strain evidence="5 6">DSM 11445</strain>
    </source>
</reference>
<evidence type="ECO:0000313" key="6">
    <source>
        <dbReference type="Proteomes" id="UP000198440"/>
    </source>
</evidence>
<gene>
    <name evidence="5" type="ORF">SAMN04488078_107513</name>
</gene>
<dbReference type="PROSITE" id="PS50932">
    <property type="entry name" value="HTH_LACI_2"/>
    <property type="match status" value="1"/>
</dbReference>
<dbReference type="InterPro" id="IPR000843">
    <property type="entry name" value="HTH_LacI"/>
</dbReference>
<keyword evidence="3" id="KW-0804">Transcription</keyword>
<dbReference type="InterPro" id="IPR010982">
    <property type="entry name" value="Lambda_DNA-bd_dom_sf"/>
</dbReference>
<evidence type="ECO:0000313" key="5">
    <source>
        <dbReference type="EMBL" id="SNT23342.1"/>
    </source>
</evidence>
<dbReference type="GO" id="GO:0003700">
    <property type="term" value="F:DNA-binding transcription factor activity"/>
    <property type="evidence" value="ECO:0007669"/>
    <property type="project" value="TreeGrafter"/>
</dbReference>
<dbReference type="Proteomes" id="UP000198440">
    <property type="component" value="Unassembled WGS sequence"/>
</dbReference>
<dbReference type="Gene3D" id="3.40.50.2300">
    <property type="match status" value="2"/>
</dbReference>
<dbReference type="PANTHER" id="PTHR30146">
    <property type="entry name" value="LACI-RELATED TRANSCRIPTIONAL REPRESSOR"/>
    <property type="match status" value="1"/>
</dbReference>
<proteinExistence type="predicted"/>
<feature type="domain" description="HTH lacI-type" evidence="4">
    <location>
        <begin position="4"/>
        <end position="58"/>
    </location>
</feature>
<dbReference type="CDD" id="cd06289">
    <property type="entry name" value="PBP1_MalI-like"/>
    <property type="match status" value="1"/>
</dbReference>
<dbReference type="SUPFAM" id="SSF47413">
    <property type="entry name" value="lambda repressor-like DNA-binding domains"/>
    <property type="match status" value="1"/>
</dbReference>
<dbReference type="SUPFAM" id="SSF53822">
    <property type="entry name" value="Periplasmic binding protein-like I"/>
    <property type="match status" value="1"/>
</dbReference>
<organism evidence="5 6">
    <name type="scientific">Antarctobacter heliothermus</name>
    <dbReference type="NCBI Taxonomy" id="74033"/>
    <lineage>
        <taxon>Bacteria</taxon>
        <taxon>Pseudomonadati</taxon>
        <taxon>Pseudomonadota</taxon>
        <taxon>Alphaproteobacteria</taxon>
        <taxon>Rhodobacterales</taxon>
        <taxon>Roseobacteraceae</taxon>
        <taxon>Antarctobacter</taxon>
    </lineage>
</organism>
<dbReference type="PANTHER" id="PTHR30146:SF109">
    <property type="entry name" value="HTH-TYPE TRANSCRIPTIONAL REGULATOR GALS"/>
    <property type="match status" value="1"/>
</dbReference>
<keyword evidence="2" id="KW-0238">DNA-binding</keyword>
<dbReference type="Pfam" id="PF00356">
    <property type="entry name" value="LacI"/>
    <property type="match status" value="1"/>
</dbReference>
<dbReference type="InterPro" id="IPR046335">
    <property type="entry name" value="LacI/GalR-like_sensor"/>
</dbReference>
<accession>A0A239L032</accession>
<dbReference type="Gene3D" id="1.10.260.40">
    <property type="entry name" value="lambda repressor-like DNA-binding domains"/>
    <property type="match status" value="1"/>
</dbReference>
<evidence type="ECO:0000256" key="1">
    <source>
        <dbReference type="ARBA" id="ARBA00023015"/>
    </source>
</evidence>
<dbReference type="Pfam" id="PF13377">
    <property type="entry name" value="Peripla_BP_3"/>
    <property type="match status" value="1"/>
</dbReference>
<dbReference type="GO" id="GO:0000976">
    <property type="term" value="F:transcription cis-regulatory region binding"/>
    <property type="evidence" value="ECO:0007669"/>
    <property type="project" value="TreeGrafter"/>
</dbReference>
<sequence length="334" mass="35407">MRQPNTTEIARALGLSRATVSNVINGKGRVSKGTRDRVEAALKEAGYVRDLGAVALKTGKSRLVGVIVTDIANPFYAAVVSSIESHLSEAGFTTVLGQTKDDLDRQMQLLKECVGTGIAGLIVNPCAGTTLDDLKIAAIRDVPVVLFVRDLAGSGLELVAIDDKHGSEMLGVHMVAQGYRNFAVLGGFPSTTTFQGRSAGVIETLRTAGLPAPRVCPGPITEEFGYAETLRLYPRFPELDAIAAHNDFVALGALRALRELGVSVGSDVGIGGFDNLNFSQLCDPPLTTVNVCLSSIGAEAGRRLLARIRKPDTPCGVIRMQPELIVRASTRRGK</sequence>
<evidence type="ECO:0000259" key="4">
    <source>
        <dbReference type="PROSITE" id="PS50932"/>
    </source>
</evidence>
<dbReference type="AlphaFoldDB" id="A0A239L032"/>
<dbReference type="SMART" id="SM00354">
    <property type="entry name" value="HTH_LACI"/>
    <property type="match status" value="1"/>
</dbReference>
<protein>
    <submittedName>
        <fullName evidence="5">LacI family transcriptional regulator</fullName>
    </submittedName>
</protein>
<dbReference type="EMBL" id="FZON01000075">
    <property type="protein sequence ID" value="SNT23342.1"/>
    <property type="molecule type" value="Genomic_DNA"/>
</dbReference>